<evidence type="ECO:0000256" key="2">
    <source>
        <dbReference type="ARBA" id="ARBA00022857"/>
    </source>
</evidence>
<dbReference type="Gene3D" id="3.40.430.10">
    <property type="entry name" value="Dihydrofolate Reductase, subunit A"/>
    <property type="match status" value="1"/>
</dbReference>
<dbReference type="SUPFAM" id="SSF53597">
    <property type="entry name" value="Dihydrofolate reductase-like"/>
    <property type="match status" value="1"/>
</dbReference>
<evidence type="ECO:0000313" key="6">
    <source>
        <dbReference type="EMBL" id="CAB4712091.1"/>
    </source>
</evidence>
<keyword evidence="3" id="KW-0560">Oxidoreductase</keyword>
<dbReference type="PANTHER" id="PTHR38011:SF7">
    <property type="entry name" value="2,5-DIAMINO-6-RIBOSYLAMINO-4(3H)-PYRIMIDINONE 5'-PHOSPHATE REDUCTASE"/>
    <property type="match status" value="1"/>
</dbReference>
<feature type="domain" description="Bacterial bifunctional deaminase-reductase C-terminal" evidence="4">
    <location>
        <begin position="32"/>
        <end position="179"/>
    </location>
</feature>
<sequence>MSANGANTAHISPSPLEPDFARLYDIGDATFVLNLIVDVDGGFAPPGASKELTNSRDRQLFHHLRTQCDLILIGGGTARTEPYRSHTHQVAVLTRSGNLPDDFYTGVKPWVLTDSTSIDRVTYNVQDRAKIHLLENVTDLVAFTAQQGIHSVLCEGGGNLALQLAHANLFDLIFLTRVPHRSKSTHLDIAQLIRGVPLSEEIVEAQVAYQRHQKGEQ</sequence>
<evidence type="ECO:0000313" key="5">
    <source>
        <dbReference type="EMBL" id="CAB4672093.1"/>
    </source>
</evidence>
<name>A0A6J6QJU6_9ZZZZ</name>
<dbReference type="PANTHER" id="PTHR38011">
    <property type="entry name" value="DIHYDROFOLATE REDUCTASE FAMILY PROTEIN (AFU_ORTHOLOGUE AFUA_8G06820)"/>
    <property type="match status" value="1"/>
</dbReference>
<keyword evidence="2" id="KW-0521">NADP</keyword>
<dbReference type="InterPro" id="IPR002734">
    <property type="entry name" value="RibDG_C"/>
</dbReference>
<accession>A0A6J6QJU6</accession>
<comment type="pathway">
    <text evidence="1">Cofactor biosynthesis; riboflavin biosynthesis.</text>
</comment>
<dbReference type="Pfam" id="PF01872">
    <property type="entry name" value="RibD_C"/>
    <property type="match status" value="1"/>
</dbReference>
<dbReference type="GO" id="GO:0008703">
    <property type="term" value="F:5-amino-6-(5-phosphoribosylamino)uracil reductase activity"/>
    <property type="evidence" value="ECO:0007669"/>
    <property type="project" value="InterPro"/>
</dbReference>
<evidence type="ECO:0000256" key="1">
    <source>
        <dbReference type="ARBA" id="ARBA00005104"/>
    </source>
</evidence>
<protein>
    <submittedName>
        <fullName evidence="6">Unannotated protein</fullName>
    </submittedName>
</protein>
<reference evidence="6" key="1">
    <citation type="submission" date="2020-05" db="EMBL/GenBank/DDBJ databases">
        <authorList>
            <person name="Chiriac C."/>
            <person name="Salcher M."/>
            <person name="Ghai R."/>
            <person name="Kavagutti S V."/>
        </authorList>
    </citation>
    <scope>NUCLEOTIDE SEQUENCE</scope>
</reference>
<dbReference type="InterPro" id="IPR050765">
    <property type="entry name" value="Riboflavin_Biosynth_HTPR"/>
</dbReference>
<gene>
    <name evidence="5" type="ORF">UFOPK2342_00511</name>
    <name evidence="6" type="ORF">UFOPK2423_01786</name>
    <name evidence="7" type="ORF">UFOPK4367_01154</name>
</gene>
<evidence type="ECO:0000259" key="4">
    <source>
        <dbReference type="Pfam" id="PF01872"/>
    </source>
</evidence>
<evidence type="ECO:0000313" key="7">
    <source>
        <dbReference type="EMBL" id="CAB5077133.1"/>
    </source>
</evidence>
<dbReference type="InterPro" id="IPR024072">
    <property type="entry name" value="DHFR-like_dom_sf"/>
</dbReference>
<dbReference type="AlphaFoldDB" id="A0A6J6QJU6"/>
<organism evidence="6">
    <name type="scientific">freshwater metagenome</name>
    <dbReference type="NCBI Taxonomy" id="449393"/>
    <lineage>
        <taxon>unclassified sequences</taxon>
        <taxon>metagenomes</taxon>
        <taxon>ecological metagenomes</taxon>
    </lineage>
</organism>
<proteinExistence type="predicted"/>
<dbReference type="EMBL" id="CAFBRC010000085">
    <property type="protein sequence ID" value="CAB5077133.1"/>
    <property type="molecule type" value="Genomic_DNA"/>
</dbReference>
<dbReference type="EMBL" id="CAEZXN010000089">
    <property type="protein sequence ID" value="CAB4712091.1"/>
    <property type="molecule type" value="Genomic_DNA"/>
</dbReference>
<dbReference type="GO" id="GO:0009231">
    <property type="term" value="P:riboflavin biosynthetic process"/>
    <property type="evidence" value="ECO:0007669"/>
    <property type="project" value="InterPro"/>
</dbReference>
<dbReference type="EMBL" id="CAEZXB010000006">
    <property type="protein sequence ID" value="CAB4672093.1"/>
    <property type="molecule type" value="Genomic_DNA"/>
</dbReference>
<evidence type="ECO:0000256" key="3">
    <source>
        <dbReference type="ARBA" id="ARBA00023002"/>
    </source>
</evidence>